<feature type="non-terminal residue" evidence="2">
    <location>
        <position position="1"/>
    </location>
</feature>
<feature type="compositionally biased region" description="Basic and acidic residues" evidence="1">
    <location>
        <begin position="95"/>
        <end position="104"/>
    </location>
</feature>
<dbReference type="AlphaFoldDB" id="A0AAV5V4B6"/>
<keyword evidence="3" id="KW-1185">Reference proteome</keyword>
<comment type="caution">
    <text evidence="2">The sequence shown here is derived from an EMBL/GenBank/DDBJ whole genome shotgun (WGS) entry which is preliminary data.</text>
</comment>
<evidence type="ECO:0000313" key="3">
    <source>
        <dbReference type="Proteomes" id="UP001432322"/>
    </source>
</evidence>
<dbReference type="EMBL" id="BTSY01000002">
    <property type="protein sequence ID" value="GMT13968.1"/>
    <property type="molecule type" value="Genomic_DNA"/>
</dbReference>
<sequence length="123" mass="13336">EKKKDEKKGSKDKKAVAAAKPIRDEYTAVDDGPTYFTGREATARDGTHNPTPYDPTQQATPTKTRAKTRTELTTAFDPTETVAATAVTQQAGDRTIFDRTRADRTQAATTAPDFTQGGRTTLA</sequence>
<accession>A0AAV5V4B6</accession>
<feature type="region of interest" description="Disordered" evidence="1">
    <location>
        <begin position="24"/>
        <end position="67"/>
    </location>
</feature>
<evidence type="ECO:0000256" key="1">
    <source>
        <dbReference type="SAM" id="MobiDB-lite"/>
    </source>
</evidence>
<organism evidence="2 3">
    <name type="scientific">Pristionchus fissidentatus</name>
    <dbReference type="NCBI Taxonomy" id="1538716"/>
    <lineage>
        <taxon>Eukaryota</taxon>
        <taxon>Metazoa</taxon>
        <taxon>Ecdysozoa</taxon>
        <taxon>Nematoda</taxon>
        <taxon>Chromadorea</taxon>
        <taxon>Rhabditida</taxon>
        <taxon>Rhabditina</taxon>
        <taxon>Diplogasteromorpha</taxon>
        <taxon>Diplogasteroidea</taxon>
        <taxon>Neodiplogasteridae</taxon>
        <taxon>Pristionchus</taxon>
    </lineage>
</organism>
<reference evidence="2" key="1">
    <citation type="submission" date="2023-10" db="EMBL/GenBank/DDBJ databases">
        <title>Genome assembly of Pristionchus species.</title>
        <authorList>
            <person name="Yoshida K."/>
            <person name="Sommer R.J."/>
        </authorList>
    </citation>
    <scope>NUCLEOTIDE SEQUENCE</scope>
    <source>
        <strain evidence="2">RS5133</strain>
    </source>
</reference>
<gene>
    <name evidence="2" type="ORF">PFISCL1PPCAC_5265</name>
</gene>
<name>A0AAV5V4B6_9BILA</name>
<feature type="region of interest" description="Disordered" evidence="1">
    <location>
        <begin position="93"/>
        <end position="123"/>
    </location>
</feature>
<protein>
    <submittedName>
        <fullName evidence="2">Uncharacterized protein</fullName>
    </submittedName>
</protein>
<dbReference type="Proteomes" id="UP001432322">
    <property type="component" value="Unassembled WGS sequence"/>
</dbReference>
<proteinExistence type="predicted"/>
<evidence type="ECO:0000313" key="2">
    <source>
        <dbReference type="EMBL" id="GMT13968.1"/>
    </source>
</evidence>
<feature type="non-terminal residue" evidence="2">
    <location>
        <position position="123"/>
    </location>
</feature>